<evidence type="ECO:0000313" key="1">
    <source>
        <dbReference type="EMBL" id="GLR67151.1"/>
    </source>
</evidence>
<keyword evidence="2" id="KW-1185">Reference proteome</keyword>
<dbReference type="EMBL" id="BSOS01000058">
    <property type="protein sequence ID" value="GLR67151.1"/>
    <property type="molecule type" value="Genomic_DNA"/>
</dbReference>
<reference evidence="2" key="1">
    <citation type="journal article" date="2019" name="Int. J. Syst. Evol. Microbiol.">
        <title>The Global Catalogue of Microorganisms (GCM) 10K type strain sequencing project: providing services to taxonomists for standard genome sequencing and annotation.</title>
        <authorList>
            <consortium name="The Broad Institute Genomics Platform"/>
            <consortium name="The Broad Institute Genome Sequencing Center for Infectious Disease"/>
            <person name="Wu L."/>
            <person name="Ma J."/>
        </authorList>
    </citation>
    <scope>NUCLEOTIDE SEQUENCE [LARGE SCALE GENOMIC DNA]</scope>
    <source>
        <strain evidence="2">NBRC 112502</strain>
    </source>
</reference>
<dbReference type="Pfam" id="PF10118">
    <property type="entry name" value="Metal_hydrol"/>
    <property type="match status" value="1"/>
</dbReference>
<accession>A0ABQ6A5M7</accession>
<dbReference type="RefSeq" id="WP_284257875.1">
    <property type="nucleotide sequence ID" value="NZ_BSOS01000058.1"/>
</dbReference>
<dbReference type="PANTHER" id="PTHR39456:SF1">
    <property type="entry name" value="METAL-DEPENDENT HYDROLASE"/>
    <property type="match status" value="1"/>
</dbReference>
<dbReference type="InterPro" id="IPR016516">
    <property type="entry name" value="UCP07580"/>
</dbReference>
<proteinExistence type="predicted"/>
<name>A0ABQ6A5M7_9PROT</name>
<evidence type="ECO:0000313" key="2">
    <source>
        <dbReference type="Proteomes" id="UP001156641"/>
    </source>
</evidence>
<evidence type="ECO:0008006" key="3">
    <source>
        <dbReference type="Google" id="ProtNLM"/>
    </source>
</evidence>
<sequence>MLTPRRPGIAFERGVTPILWSRDHEFAQFLNGVSVIIAPIEHLLNNVANEVRTKHCENNPALKEELELFIKQETNHTLYHNRFNKLLLDAGYDIKPVIAKVTAELKEMRDKKSLAFCAAYCAGFENTATFTAKYVYEQCDKYFEGAEPSGANLWLWHISEEFEHRTSCHEAFNAVSGSYFLRIWGFLYSFWHVNHCFWRGTAVLLRKDRETMTASQRWASRFNQARNIARQFSWAIPRMLQLLSPAFDPAKMPIPPRIQAALDFFKTTDPINETFISVYRFAPE</sequence>
<dbReference type="PANTHER" id="PTHR39456">
    <property type="entry name" value="METAL-DEPENDENT HYDROLASE"/>
    <property type="match status" value="1"/>
</dbReference>
<comment type="caution">
    <text evidence="1">The sequence shown here is derived from an EMBL/GenBank/DDBJ whole genome shotgun (WGS) entry which is preliminary data.</text>
</comment>
<organism evidence="1 2">
    <name type="scientific">Acidocella aquatica</name>
    <dbReference type="NCBI Taxonomy" id="1922313"/>
    <lineage>
        <taxon>Bacteria</taxon>
        <taxon>Pseudomonadati</taxon>
        <taxon>Pseudomonadota</taxon>
        <taxon>Alphaproteobacteria</taxon>
        <taxon>Acetobacterales</taxon>
        <taxon>Acidocellaceae</taxon>
        <taxon>Acidocella</taxon>
    </lineage>
</organism>
<gene>
    <name evidence="1" type="ORF">GCM10010909_18320</name>
</gene>
<protein>
    <recommendedName>
        <fullName evidence="3">Metal-dependent hydrolase</fullName>
    </recommendedName>
</protein>
<dbReference type="Proteomes" id="UP001156641">
    <property type="component" value="Unassembled WGS sequence"/>
</dbReference>